<feature type="compositionally biased region" description="Basic and acidic residues" evidence="8">
    <location>
        <begin position="435"/>
        <end position="452"/>
    </location>
</feature>
<dbReference type="EMBL" id="BNCO01000016">
    <property type="protein sequence ID" value="GIL53817.1"/>
    <property type="molecule type" value="Genomic_DNA"/>
</dbReference>
<sequence>MRCPVKDCVKCRGSRTAAFRYLPSRRVWSLAGATHRVPTILCHVSPPQSSGSAPTGPLPPSTVPSAPDAADAASILGTAWDPEGLFSKSTPLNFSAGEQMGDLIARRERERVARRAATVVAPAAALAQTSPAEATAAAVTPPLALPAHARPLRPLPGVAVTAGGLRPEELPVEVLSEVESLLARDFIAVDLHWPGLRLLHLDPPVITVDDFLTGEQCDQMVQQAELSGRMQASRIGASNVSSLYGNASSSRRTSTGMMVTPGVAGPIMDTVVSELQLRGKKLLRAGDGPAWGPSGKMPHSGQYCYEALQVARYDMGQHFLAHEDGFPAHLAASNGFQRHATLLVYLNDVRRGGATRFNYLGLAVQPVKGKALLFFPAFSDGTSDVRSLHTAEDAVDTKYATQQWVARGLPKTTMIKPLAAAAAAAAAAAVAKQPQDAEARQESQLEQLERTGRQGKGGKTAMRSGKGFGNKPGK</sequence>
<evidence type="ECO:0000256" key="6">
    <source>
        <dbReference type="ARBA" id="ARBA00023004"/>
    </source>
</evidence>
<feature type="region of interest" description="Disordered" evidence="8">
    <location>
        <begin position="44"/>
        <end position="69"/>
    </location>
</feature>
<comment type="caution">
    <text evidence="10">The sequence shown here is derived from an EMBL/GenBank/DDBJ whole genome shotgun (WGS) entry which is preliminary data.</text>
</comment>
<dbReference type="InterPro" id="IPR006620">
    <property type="entry name" value="Pro_4_hyd_alph"/>
</dbReference>
<evidence type="ECO:0000313" key="11">
    <source>
        <dbReference type="Proteomes" id="UP000747399"/>
    </source>
</evidence>
<dbReference type="SMART" id="SM00702">
    <property type="entry name" value="P4Hc"/>
    <property type="match status" value="1"/>
</dbReference>
<dbReference type="InterPro" id="IPR044862">
    <property type="entry name" value="Pro_4_hyd_alph_FE2OG_OXY"/>
</dbReference>
<dbReference type="GO" id="GO:0005506">
    <property type="term" value="F:iron ion binding"/>
    <property type="evidence" value="ECO:0007669"/>
    <property type="project" value="InterPro"/>
</dbReference>
<accession>A0A8J4F2H0</accession>
<dbReference type="GO" id="GO:0004656">
    <property type="term" value="F:procollagen-proline 4-dioxygenase activity"/>
    <property type="evidence" value="ECO:0007669"/>
    <property type="project" value="UniProtKB-EC"/>
</dbReference>
<dbReference type="PANTHER" id="PTHR10869">
    <property type="entry name" value="PROLYL 4-HYDROXYLASE ALPHA SUBUNIT"/>
    <property type="match status" value="1"/>
</dbReference>
<comment type="catalytic activity">
    <reaction evidence="7">
        <text>L-prolyl-[collagen] + 2-oxoglutarate + O2 = trans-4-hydroxy-L-prolyl-[collagen] + succinate + CO2</text>
        <dbReference type="Rhea" id="RHEA:18945"/>
        <dbReference type="Rhea" id="RHEA-COMP:11676"/>
        <dbReference type="Rhea" id="RHEA-COMP:11680"/>
        <dbReference type="ChEBI" id="CHEBI:15379"/>
        <dbReference type="ChEBI" id="CHEBI:16526"/>
        <dbReference type="ChEBI" id="CHEBI:16810"/>
        <dbReference type="ChEBI" id="CHEBI:30031"/>
        <dbReference type="ChEBI" id="CHEBI:50342"/>
        <dbReference type="ChEBI" id="CHEBI:61965"/>
        <dbReference type="EC" id="1.14.11.2"/>
    </reaction>
</comment>
<evidence type="ECO:0000256" key="8">
    <source>
        <dbReference type="SAM" id="MobiDB-lite"/>
    </source>
</evidence>
<feature type="domain" description="Prolyl 4-hydroxylase alpha subunit" evidence="9">
    <location>
        <begin position="203"/>
        <end position="406"/>
    </location>
</feature>
<protein>
    <recommendedName>
        <fullName evidence="9">Prolyl 4-hydroxylase alpha subunit domain-containing protein</fullName>
    </recommendedName>
</protein>
<evidence type="ECO:0000256" key="7">
    <source>
        <dbReference type="ARBA" id="ARBA00049169"/>
    </source>
</evidence>
<keyword evidence="3" id="KW-0479">Metal-binding</keyword>
<keyword evidence="11" id="KW-1185">Reference proteome</keyword>
<dbReference type="Pfam" id="PF13640">
    <property type="entry name" value="2OG-FeII_Oxy_3"/>
    <property type="match status" value="1"/>
</dbReference>
<comment type="subcellular location">
    <subcellularLocation>
        <location evidence="2">Endoplasmic reticulum membrane</location>
        <topology evidence="2">Single-pass type II membrane protein</topology>
    </subcellularLocation>
</comment>
<keyword evidence="4" id="KW-0223">Dioxygenase</keyword>
<dbReference type="PANTHER" id="PTHR10869:SF229">
    <property type="entry name" value="PROLYL 4-HYDROXYLASE ALPHA SUBUNIT DOMAIN-CONTAINING PROTEIN"/>
    <property type="match status" value="1"/>
</dbReference>
<evidence type="ECO:0000313" key="10">
    <source>
        <dbReference type="EMBL" id="GIL53817.1"/>
    </source>
</evidence>
<proteinExistence type="predicted"/>
<dbReference type="InterPro" id="IPR045054">
    <property type="entry name" value="P4HA-like"/>
</dbReference>
<evidence type="ECO:0000256" key="1">
    <source>
        <dbReference type="ARBA" id="ARBA00001961"/>
    </source>
</evidence>
<dbReference type="Gene3D" id="2.60.120.620">
    <property type="entry name" value="q2cbj1_9rhob like domain"/>
    <property type="match status" value="1"/>
</dbReference>
<dbReference type="GO" id="GO:0031418">
    <property type="term" value="F:L-ascorbic acid binding"/>
    <property type="evidence" value="ECO:0007669"/>
    <property type="project" value="InterPro"/>
</dbReference>
<dbReference type="AlphaFoldDB" id="A0A8J4F2H0"/>
<evidence type="ECO:0000256" key="5">
    <source>
        <dbReference type="ARBA" id="ARBA00023002"/>
    </source>
</evidence>
<name>A0A8J4F2H0_9CHLO</name>
<evidence type="ECO:0000256" key="4">
    <source>
        <dbReference type="ARBA" id="ARBA00022964"/>
    </source>
</evidence>
<reference evidence="10" key="1">
    <citation type="journal article" date="2021" name="Proc. Natl. Acad. Sci. U.S.A.">
        <title>Three genomes in the algal genus Volvox reveal the fate of a haploid sex-determining region after a transition to homothallism.</title>
        <authorList>
            <person name="Yamamoto K."/>
            <person name="Hamaji T."/>
            <person name="Kawai-Toyooka H."/>
            <person name="Matsuzaki R."/>
            <person name="Takahashi F."/>
            <person name="Nishimura Y."/>
            <person name="Kawachi M."/>
            <person name="Noguchi H."/>
            <person name="Minakuchi Y."/>
            <person name="Umen J.G."/>
            <person name="Toyoda A."/>
            <person name="Nozaki H."/>
        </authorList>
    </citation>
    <scope>NUCLEOTIDE SEQUENCE</scope>
    <source>
        <strain evidence="10">NIES-3780</strain>
    </source>
</reference>
<dbReference type="GO" id="GO:0005789">
    <property type="term" value="C:endoplasmic reticulum membrane"/>
    <property type="evidence" value="ECO:0007669"/>
    <property type="project" value="UniProtKB-SubCell"/>
</dbReference>
<evidence type="ECO:0000256" key="3">
    <source>
        <dbReference type="ARBA" id="ARBA00022723"/>
    </source>
</evidence>
<gene>
    <name evidence="10" type="ORF">Vafri_9453</name>
</gene>
<comment type="cofactor">
    <cofactor evidence="1">
        <name>L-ascorbate</name>
        <dbReference type="ChEBI" id="CHEBI:38290"/>
    </cofactor>
</comment>
<evidence type="ECO:0000256" key="2">
    <source>
        <dbReference type="ARBA" id="ARBA00004648"/>
    </source>
</evidence>
<dbReference type="Proteomes" id="UP000747399">
    <property type="component" value="Unassembled WGS sequence"/>
</dbReference>
<feature type="region of interest" description="Disordered" evidence="8">
    <location>
        <begin position="430"/>
        <end position="474"/>
    </location>
</feature>
<organism evidence="10 11">
    <name type="scientific">Volvox africanus</name>
    <dbReference type="NCBI Taxonomy" id="51714"/>
    <lineage>
        <taxon>Eukaryota</taxon>
        <taxon>Viridiplantae</taxon>
        <taxon>Chlorophyta</taxon>
        <taxon>core chlorophytes</taxon>
        <taxon>Chlorophyceae</taxon>
        <taxon>CS clade</taxon>
        <taxon>Chlamydomonadales</taxon>
        <taxon>Volvocaceae</taxon>
        <taxon>Volvox</taxon>
    </lineage>
</organism>
<evidence type="ECO:0000259" key="9">
    <source>
        <dbReference type="SMART" id="SM00702"/>
    </source>
</evidence>
<keyword evidence="5" id="KW-0560">Oxidoreductase</keyword>
<keyword evidence="6" id="KW-0408">Iron</keyword>